<gene>
    <name evidence="1" type="ORF">DI565_00505</name>
</gene>
<dbReference type="InterPro" id="IPR019660">
    <property type="entry name" value="Put_sensory_transdc_reg_YbjN"/>
</dbReference>
<sequence>MALIDVDADRQAHPVDMIERIATLNDWSFDRSGDDEITISIDGSWSDYHVSLTWMGELESLHLACAFDLKVPDRRKPEVYQLLTLVNEQLWLGHFDLWSQEGVVAYRHTLLLAGGAEASAAQCEALLEAALEACERHYQAFQFVVWAGKGAKEAMEVVAFETAGEA</sequence>
<dbReference type="EMBL" id="QFPN01000001">
    <property type="protein sequence ID" value="PZQ18921.1"/>
    <property type="molecule type" value="Genomic_DNA"/>
</dbReference>
<evidence type="ECO:0008006" key="3">
    <source>
        <dbReference type="Google" id="ProtNLM"/>
    </source>
</evidence>
<comment type="caution">
    <text evidence="1">The sequence shown here is derived from an EMBL/GenBank/DDBJ whole genome shotgun (WGS) entry which is preliminary data.</text>
</comment>
<proteinExistence type="predicted"/>
<organism evidence="1 2">
    <name type="scientific">Ancylobacter novellus</name>
    <name type="common">Thiobacillus novellus</name>
    <dbReference type="NCBI Taxonomy" id="921"/>
    <lineage>
        <taxon>Bacteria</taxon>
        <taxon>Pseudomonadati</taxon>
        <taxon>Pseudomonadota</taxon>
        <taxon>Alphaproteobacteria</taxon>
        <taxon>Hyphomicrobiales</taxon>
        <taxon>Xanthobacteraceae</taxon>
        <taxon>Ancylobacter</taxon>
    </lineage>
</organism>
<dbReference type="AlphaFoldDB" id="A0A2W5KPH6"/>
<reference evidence="1 2" key="1">
    <citation type="submission" date="2017-08" db="EMBL/GenBank/DDBJ databases">
        <title>Infants hospitalized years apart are colonized by the same room-sourced microbial strains.</title>
        <authorList>
            <person name="Brooks B."/>
            <person name="Olm M.R."/>
            <person name="Firek B.A."/>
            <person name="Baker R."/>
            <person name="Thomas B.C."/>
            <person name="Morowitz M.J."/>
            <person name="Banfield J.F."/>
        </authorList>
    </citation>
    <scope>NUCLEOTIDE SEQUENCE [LARGE SCALE GENOMIC DNA]</scope>
    <source>
        <strain evidence="1">S2_005_003_R2_43</strain>
    </source>
</reference>
<accession>A0A2W5KPH6</accession>
<protein>
    <recommendedName>
        <fullName evidence="3">YbjN domain-containing protein</fullName>
    </recommendedName>
</protein>
<name>A0A2W5KPH6_ANCNO</name>
<evidence type="ECO:0000313" key="2">
    <source>
        <dbReference type="Proteomes" id="UP000249577"/>
    </source>
</evidence>
<dbReference type="Pfam" id="PF10722">
    <property type="entry name" value="YbjN"/>
    <property type="match status" value="1"/>
</dbReference>
<dbReference type="Proteomes" id="UP000249577">
    <property type="component" value="Unassembled WGS sequence"/>
</dbReference>
<dbReference type="CDD" id="cd17033">
    <property type="entry name" value="DR1245-like"/>
    <property type="match status" value="1"/>
</dbReference>
<evidence type="ECO:0000313" key="1">
    <source>
        <dbReference type="EMBL" id="PZQ18921.1"/>
    </source>
</evidence>